<dbReference type="InterPro" id="IPR039718">
    <property type="entry name" value="Rrm1"/>
</dbReference>
<dbReference type="CDD" id="cd01679">
    <property type="entry name" value="RNR_I"/>
    <property type="match status" value="1"/>
</dbReference>
<evidence type="ECO:0000256" key="3">
    <source>
        <dbReference type="ARBA" id="ARBA00023002"/>
    </source>
</evidence>
<dbReference type="EMBL" id="SMAG01000005">
    <property type="protein sequence ID" value="TCS93963.1"/>
    <property type="molecule type" value="Genomic_DNA"/>
</dbReference>
<name>A0A4R3L2Z2_9BACL</name>
<reference evidence="8 9" key="1">
    <citation type="submission" date="2019-03" db="EMBL/GenBank/DDBJ databases">
        <title>Genomic Encyclopedia of Type Strains, Phase IV (KMG-IV): sequencing the most valuable type-strain genomes for metagenomic binning, comparative biology and taxonomic classification.</title>
        <authorList>
            <person name="Goeker M."/>
        </authorList>
    </citation>
    <scope>NUCLEOTIDE SEQUENCE [LARGE SCALE GENOMIC DNA]</scope>
    <source>
        <strain evidence="8 9">DSM 45707</strain>
    </source>
</reference>
<sequence>MISLLSISEYPLLNSLEAFIDDIFKNYTHLSKDEWLKETKAQLHSEMTSVEIIQTMIQVAVEKTSAEQPDWQYVAARMLANHLYHQAAQNRLYDPSKRYGSLYQLIHRLTEQGLYGSYLLASYTQEQIQELEDYIVPERDHLFTYIGLKVLSDRYLVRDFQEHIMELPQERMMIIAMHLAQKEKQRVGWAKQFYDVLSKLELTVATPTLTNAGKPLHQLSSCFIDTVDDSLWSIYNTNTSAAQVSKHGGGVGIYLGKVRSKGSKIRGHKGASGGVIPWIRNYNNTAVAVDQLGVRRGAFAIYLDVWHADILDFLYLKTNNGDDRLKAHDIFPGVCVPDLFMKKVKERAHWYLFDPYEVREVMGYSLEDSWGEEFERKYEECVAHPELEKTEIPALEIMKRIMVSAFETGTPFIFFRDTVNRANPNNHLGMIYSSNLCTEICQNMSATEFVSEELEDGVIVTKQKPGDFVVCNLSSVHLGRIEQLEDLERVISVQMRMLDNVIDLNIYPVRQAEQTNKKYRAVGLGTSGYHQYLAQHKIMWESEEHVEEADRLFEEIAYQSIQASMNLAKEKGAYPGFKGSEWETGAFFDKRGYTSERWQQLRTQVATYGLRNAWVMAIAPTGSTSLIAGSTAGIDPVFAKFFIEEKRGAIIPQTAPNLSSETTWYYKEAHQIDQYWSIRAAGKRQRHIDQSQSFNLYITPNTSAKEFLDLYVQAWENGLKTIYYVRNQSVDVEECVSCSS</sequence>
<feature type="domain" description="Ribonucleotide reductase large subunit" evidence="7">
    <location>
        <begin position="598"/>
        <end position="620"/>
    </location>
</feature>
<dbReference type="SUPFAM" id="SSF48168">
    <property type="entry name" value="R1 subunit of ribonucleotide reductase, N-terminal domain"/>
    <property type="match status" value="1"/>
</dbReference>
<dbReference type="InterPro" id="IPR000788">
    <property type="entry name" value="RNR_lg_C"/>
</dbReference>
<dbReference type="GO" id="GO:0005524">
    <property type="term" value="F:ATP binding"/>
    <property type="evidence" value="ECO:0007669"/>
    <property type="project" value="InterPro"/>
</dbReference>
<dbReference type="EC" id="1.17.4.1" evidence="2 6"/>
<evidence type="ECO:0000256" key="5">
    <source>
        <dbReference type="ARBA" id="ARBA00047754"/>
    </source>
</evidence>
<organism evidence="8 9">
    <name type="scientific">Hazenella coriacea</name>
    <dbReference type="NCBI Taxonomy" id="1179467"/>
    <lineage>
        <taxon>Bacteria</taxon>
        <taxon>Bacillati</taxon>
        <taxon>Bacillota</taxon>
        <taxon>Bacilli</taxon>
        <taxon>Bacillales</taxon>
        <taxon>Thermoactinomycetaceae</taxon>
        <taxon>Hazenella</taxon>
    </lineage>
</organism>
<dbReference type="GO" id="GO:0004748">
    <property type="term" value="F:ribonucleoside-diphosphate reductase activity, thioredoxin disulfide as acceptor"/>
    <property type="evidence" value="ECO:0007669"/>
    <property type="project" value="UniProtKB-EC"/>
</dbReference>
<dbReference type="InterPro" id="IPR008926">
    <property type="entry name" value="RNR_R1-su_N"/>
</dbReference>
<dbReference type="InterPro" id="IPR013346">
    <property type="entry name" value="NrdE_NrdA_C"/>
</dbReference>
<comment type="caution">
    <text evidence="8">The sequence shown here is derived from an EMBL/GenBank/DDBJ whole genome shotgun (WGS) entry which is preliminary data.</text>
</comment>
<evidence type="ECO:0000313" key="9">
    <source>
        <dbReference type="Proteomes" id="UP000294937"/>
    </source>
</evidence>
<accession>A0A4R3L2Z2</accession>
<dbReference type="UniPathway" id="UPA00326"/>
<dbReference type="Pfam" id="PF00317">
    <property type="entry name" value="Ribonuc_red_lgN"/>
    <property type="match status" value="1"/>
</dbReference>
<dbReference type="Pfam" id="PF02867">
    <property type="entry name" value="Ribonuc_red_lgC"/>
    <property type="match status" value="1"/>
</dbReference>
<evidence type="ECO:0000256" key="4">
    <source>
        <dbReference type="ARBA" id="ARBA00023116"/>
    </source>
</evidence>
<dbReference type="AlphaFoldDB" id="A0A4R3L2Z2"/>
<dbReference type="PANTHER" id="PTHR11573">
    <property type="entry name" value="RIBONUCLEOSIDE-DIPHOSPHATE REDUCTASE LARGE CHAIN"/>
    <property type="match status" value="1"/>
</dbReference>
<dbReference type="NCBIfam" id="TIGR02506">
    <property type="entry name" value="NrdE_NrdA"/>
    <property type="match status" value="1"/>
</dbReference>
<dbReference type="SUPFAM" id="SSF51998">
    <property type="entry name" value="PFL-like glycyl radical enzymes"/>
    <property type="match status" value="1"/>
</dbReference>
<keyword evidence="4 6" id="KW-0215">Deoxyribonucleotide synthesis</keyword>
<dbReference type="GO" id="GO:0005971">
    <property type="term" value="C:ribonucleoside-diphosphate reductase complex"/>
    <property type="evidence" value="ECO:0007669"/>
    <property type="project" value="TreeGrafter"/>
</dbReference>
<evidence type="ECO:0000313" key="8">
    <source>
        <dbReference type="EMBL" id="TCS93963.1"/>
    </source>
</evidence>
<dbReference type="Proteomes" id="UP000294937">
    <property type="component" value="Unassembled WGS sequence"/>
</dbReference>
<dbReference type="NCBIfam" id="NF006665">
    <property type="entry name" value="PRK09209.1"/>
    <property type="match status" value="1"/>
</dbReference>
<evidence type="ECO:0000256" key="6">
    <source>
        <dbReference type="RuleBase" id="RU003410"/>
    </source>
</evidence>
<dbReference type="PRINTS" id="PR01183">
    <property type="entry name" value="RIBORDTASEM1"/>
</dbReference>
<keyword evidence="3 6" id="KW-0560">Oxidoreductase</keyword>
<evidence type="ECO:0000256" key="2">
    <source>
        <dbReference type="ARBA" id="ARBA00012274"/>
    </source>
</evidence>
<dbReference type="PANTHER" id="PTHR11573:SF6">
    <property type="entry name" value="RIBONUCLEOSIDE-DIPHOSPHATE REDUCTASE LARGE SUBUNIT"/>
    <property type="match status" value="1"/>
</dbReference>
<dbReference type="FunFam" id="3.20.70.20:FF:000014">
    <property type="entry name" value="Ribonucleoside-diphosphate reductase"/>
    <property type="match status" value="1"/>
</dbReference>
<dbReference type="InterPro" id="IPR013509">
    <property type="entry name" value="RNR_lsu_N"/>
</dbReference>
<proteinExistence type="inferred from homology"/>
<dbReference type="OrthoDB" id="9762933at2"/>
<evidence type="ECO:0000259" key="7">
    <source>
        <dbReference type="PROSITE" id="PS00089"/>
    </source>
</evidence>
<protein>
    <recommendedName>
        <fullName evidence="2 6">Ribonucleoside-diphosphate reductase</fullName>
        <ecNumber evidence="2 6">1.17.4.1</ecNumber>
    </recommendedName>
</protein>
<comment type="catalytic activity">
    <reaction evidence="5 6">
        <text>a 2'-deoxyribonucleoside 5'-diphosphate + [thioredoxin]-disulfide + H2O = a ribonucleoside 5'-diphosphate + [thioredoxin]-dithiol</text>
        <dbReference type="Rhea" id="RHEA:23252"/>
        <dbReference type="Rhea" id="RHEA-COMP:10698"/>
        <dbReference type="Rhea" id="RHEA-COMP:10700"/>
        <dbReference type="ChEBI" id="CHEBI:15377"/>
        <dbReference type="ChEBI" id="CHEBI:29950"/>
        <dbReference type="ChEBI" id="CHEBI:50058"/>
        <dbReference type="ChEBI" id="CHEBI:57930"/>
        <dbReference type="ChEBI" id="CHEBI:73316"/>
        <dbReference type="EC" id="1.17.4.1"/>
    </reaction>
</comment>
<comment type="function">
    <text evidence="6">Provides the precursors necessary for DNA synthesis. Catalyzes the biosynthesis of deoxyribonucleotides from the corresponding ribonucleotides.</text>
</comment>
<dbReference type="GO" id="GO:0009263">
    <property type="term" value="P:deoxyribonucleotide biosynthetic process"/>
    <property type="evidence" value="ECO:0007669"/>
    <property type="project" value="UniProtKB-KW"/>
</dbReference>
<comment type="similarity">
    <text evidence="1 6">Belongs to the ribonucleoside diphosphate reductase large chain family.</text>
</comment>
<gene>
    <name evidence="8" type="ORF">EDD58_105174</name>
</gene>
<keyword evidence="9" id="KW-1185">Reference proteome</keyword>
<dbReference type="PROSITE" id="PS00089">
    <property type="entry name" value="RIBORED_LARGE"/>
    <property type="match status" value="1"/>
</dbReference>
<dbReference type="Gene3D" id="3.20.70.20">
    <property type="match status" value="1"/>
</dbReference>
<evidence type="ECO:0000256" key="1">
    <source>
        <dbReference type="ARBA" id="ARBA00010406"/>
    </source>
</evidence>